<dbReference type="Proteomes" id="UP000030416">
    <property type="component" value="Unassembled WGS sequence"/>
</dbReference>
<dbReference type="EMBL" id="JPVN01000017">
    <property type="protein sequence ID" value="KGR77607.1"/>
    <property type="molecule type" value="Genomic_DNA"/>
</dbReference>
<dbReference type="STRING" id="1384049.CD29_14210"/>
<feature type="transmembrane region" description="Helical" evidence="1">
    <location>
        <begin position="389"/>
        <end position="407"/>
    </location>
</feature>
<dbReference type="InterPro" id="IPR002823">
    <property type="entry name" value="DUF112_TM"/>
</dbReference>
<dbReference type="PANTHER" id="PTHR35342:SF5">
    <property type="entry name" value="TRICARBOXYLIC TRANSPORT PROTEIN"/>
    <property type="match status" value="1"/>
</dbReference>
<evidence type="ECO:0000256" key="1">
    <source>
        <dbReference type="SAM" id="Phobius"/>
    </source>
</evidence>
<keyword evidence="1" id="KW-0812">Transmembrane</keyword>
<feature type="transmembrane region" description="Helical" evidence="1">
    <location>
        <begin position="113"/>
        <end position="133"/>
    </location>
</feature>
<evidence type="ECO:0000259" key="2">
    <source>
        <dbReference type="Pfam" id="PF01970"/>
    </source>
</evidence>
<feature type="transmembrane region" description="Helical" evidence="1">
    <location>
        <begin position="145"/>
        <end position="161"/>
    </location>
</feature>
<protein>
    <submittedName>
        <fullName evidence="3">C4-dicarboxylate ABC transporter permease</fullName>
    </submittedName>
</protein>
<proteinExistence type="predicted"/>
<dbReference type="eggNOG" id="COG3333">
    <property type="taxonomic scope" value="Bacteria"/>
</dbReference>
<comment type="caution">
    <text evidence="3">The sequence shown here is derived from an EMBL/GenBank/DDBJ whole genome shotgun (WGS) entry which is preliminary data.</text>
</comment>
<organism evidence="3 4">
    <name type="scientific">Ureibacillus manganicus DSM 26584</name>
    <dbReference type="NCBI Taxonomy" id="1384049"/>
    <lineage>
        <taxon>Bacteria</taxon>
        <taxon>Bacillati</taxon>
        <taxon>Bacillota</taxon>
        <taxon>Bacilli</taxon>
        <taxon>Bacillales</taxon>
        <taxon>Caryophanaceae</taxon>
        <taxon>Ureibacillus</taxon>
    </lineage>
</organism>
<feature type="transmembrane region" description="Helical" evidence="1">
    <location>
        <begin position="318"/>
        <end position="342"/>
    </location>
</feature>
<keyword evidence="1" id="KW-1133">Transmembrane helix</keyword>
<sequence length="503" mass="52433">MSTEVIEGILYALVPAAIIANLLGVALGIVFGSLPGLTATMGIALLIPLTFGIDPVVAFSALLGVYVGAVYAGSLTSILVGTPGTAAAAAALLEGPALTKKGEAKKALTMTTVASAVGGLLSCLALILIAPQLANVALTFGPPEYFALGLFGISIVAGVSGDSLLKGLIAGLIGFFIALIGMDPITGTNRFTFENANLLNGIDVVPALIGLFAISEVLTRLEGKSEQMKARLAETSIGMKFTDLKKNWFNILRSSAIGTFIGIIPATGSGVASFVAYNELKRASNEEDKKKFGKGNIDGIAATESANSAVTGGALVPLLTLGIPGDVITAVLLGALMIQGLTPGPTLFTTNGDIIYGIFTALIISNIFLLILGLGAAKVLPKILQIPESILMPTIVVFCILGSYSISNSTFDVLIMLVFGFLGYLLLKFGIPLAPLLLAMILAPIIETNFRRSMLLSQNDFSIFITRPISAVVIIVTLFILGRILWNEMKKKNLKQQSIEGES</sequence>
<evidence type="ECO:0000313" key="3">
    <source>
        <dbReference type="EMBL" id="KGR77607.1"/>
    </source>
</evidence>
<evidence type="ECO:0000313" key="4">
    <source>
        <dbReference type="Proteomes" id="UP000030416"/>
    </source>
</evidence>
<gene>
    <name evidence="3" type="ORF">CD29_14210</name>
</gene>
<feature type="transmembrane region" description="Helical" evidence="1">
    <location>
        <begin position="464"/>
        <end position="486"/>
    </location>
</feature>
<feature type="domain" description="DUF112" evidence="2">
    <location>
        <begin position="19"/>
        <end position="438"/>
    </location>
</feature>
<feature type="transmembrane region" description="Helical" evidence="1">
    <location>
        <begin position="354"/>
        <end position="377"/>
    </location>
</feature>
<accession>A0A0A3IS00</accession>
<dbReference type="RefSeq" id="WP_036187943.1">
    <property type="nucleotide sequence ID" value="NZ_AVDA01000017.1"/>
</dbReference>
<keyword evidence="1" id="KW-0472">Membrane</keyword>
<dbReference type="AlphaFoldDB" id="A0A0A3IS00"/>
<dbReference type="Pfam" id="PF01970">
    <property type="entry name" value="TctA"/>
    <property type="match status" value="1"/>
</dbReference>
<feature type="transmembrane region" description="Helical" evidence="1">
    <location>
        <begin position="413"/>
        <end position="443"/>
    </location>
</feature>
<feature type="transmembrane region" description="Helical" evidence="1">
    <location>
        <begin position="43"/>
        <end position="63"/>
    </location>
</feature>
<feature type="transmembrane region" description="Helical" evidence="1">
    <location>
        <begin position="12"/>
        <end position="31"/>
    </location>
</feature>
<dbReference type="OrthoDB" id="9781349at2"/>
<reference evidence="3 4" key="1">
    <citation type="submission" date="2014-02" db="EMBL/GenBank/DDBJ databases">
        <title>Draft genome sequence of Lysinibacillus manganicus DSM 26584T.</title>
        <authorList>
            <person name="Zhang F."/>
            <person name="Wang G."/>
            <person name="Zhang L."/>
        </authorList>
    </citation>
    <scope>NUCLEOTIDE SEQUENCE [LARGE SCALE GENOMIC DNA]</scope>
    <source>
        <strain evidence="3 4">DSM 26584</strain>
    </source>
</reference>
<name>A0A0A3IS00_9BACL</name>
<keyword evidence="4" id="KW-1185">Reference proteome</keyword>
<feature type="transmembrane region" description="Helical" evidence="1">
    <location>
        <begin position="69"/>
        <end position="93"/>
    </location>
</feature>
<dbReference type="PANTHER" id="PTHR35342">
    <property type="entry name" value="TRICARBOXYLIC TRANSPORT PROTEIN"/>
    <property type="match status" value="1"/>
</dbReference>
<feature type="transmembrane region" description="Helical" evidence="1">
    <location>
        <begin position="168"/>
        <end position="186"/>
    </location>
</feature>